<feature type="region of interest" description="Disordered" evidence="1">
    <location>
        <begin position="1"/>
        <end position="27"/>
    </location>
</feature>
<organism evidence="2 3">
    <name type="scientific">Vicia faba</name>
    <name type="common">Broad bean</name>
    <name type="synonym">Faba vulgaris</name>
    <dbReference type="NCBI Taxonomy" id="3906"/>
    <lineage>
        <taxon>Eukaryota</taxon>
        <taxon>Viridiplantae</taxon>
        <taxon>Streptophyta</taxon>
        <taxon>Embryophyta</taxon>
        <taxon>Tracheophyta</taxon>
        <taxon>Spermatophyta</taxon>
        <taxon>Magnoliopsida</taxon>
        <taxon>eudicotyledons</taxon>
        <taxon>Gunneridae</taxon>
        <taxon>Pentapetalae</taxon>
        <taxon>rosids</taxon>
        <taxon>fabids</taxon>
        <taxon>Fabales</taxon>
        <taxon>Fabaceae</taxon>
        <taxon>Papilionoideae</taxon>
        <taxon>50 kb inversion clade</taxon>
        <taxon>NPAAA clade</taxon>
        <taxon>Hologalegina</taxon>
        <taxon>IRL clade</taxon>
        <taxon>Fabeae</taxon>
        <taxon>Vicia</taxon>
    </lineage>
</organism>
<dbReference type="AlphaFoldDB" id="A0AAV1B4P0"/>
<dbReference type="Proteomes" id="UP001157006">
    <property type="component" value="Chromosome 6"/>
</dbReference>
<keyword evidence="3" id="KW-1185">Reference proteome</keyword>
<evidence type="ECO:0000256" key="1">
    <source>
        <dbReference type="SAM" id="MobiDB-lite"/>
    </source>
</evidence>
<protein>
    <submittedName>
        <fullName evidence="2">Uncharacterized protein</fullName>
    </submittedName>
</protein>
<evidence type="ECO:0000313" key="2">
    <source>
        <dbReference type="EMBL" id="CAI8617654.1"/>
    </source>
</evidence>
<name>A0AAV1B4P0_VICFA</name>
<gene>
    <name evidence="2" type="ORF">VFH_VI086640</name>
</gene>
<accession>A0AAV1B4P0</accession>
<dbReference type="EMBL" id="OX451741">
    <property type="protein sequence ID" value="CAI8617654.1"/>
    <property type="molecule type" value="Genomic_DNA"/>
</dbReference>
<evidence type="ECO:0000313" key="3">
    <source>
        <dbReference type="Proteomes" id="UP001157006"/>
    </source>
</evidence>
<proteinExistence type="predicted"/>
<feature type="compositionally biased region" description="Polar residues" evidence="1">
    <location>
        <begin position="9"/>
        <end position="27"/>
    </location>
</feature>
<sequence>MAPKRDVASNKQKTSGDGTSRGQQPFDQTIFLGPEQEERYQELIGRSILYERIFDINPEGPYRSLPEMWTNHKWDKLVKPHRKINIEVLRDFYANAFPSEGTVFSFFSWGCD</sequence>
<reference evidence="2 3" key="1">
    <citation type="submission" date="2023-01" db="EMBL/GenBank/DDBJ databases">
        <authorList>
            <person name="Kreplak J."/>
        </authorList>
    </citation>
    <scope>NUCLEOTIDE SEQUENCE [LARGE SCALE GENOMIC DNA]</scope>
</reference>